<sequence length="147" mass="17168">MNLKQAAIFEYSFNKLLHSLKKDGSQKCVWCFNGELFTASFYKFNPFKDDKKSFAYNEIFLDHFFKNDPFNDQKASQFNNLPLFLSDLKAFVSSNLVDEDDLVDSLFLRNVSFFQKELGDFDFYLFPEDAQIEIISVISSDTLDQNV</sequence>
<dbReference type="RefSeq" id="WP_130851833.1">
    <property type="nucleotide sequence ID" value="NZ_UYIG01000122.1"/>
</dbReference>
<dbReference type="AlphaFoldDB" id="A0A660E019"/>
<dbReference type="OrthoDB" id="2303593at2"/>
<dbReference type="Proteomes" id="UP000289996">
    <property type="component" value="Unassembled WGS sequence"/>
</dbReference>
<evidence type="ECO:0000313" key="2">
    <source>
        <dbReference type="Proteomes" id="UP000289996"/>
    </source>
</evidence>
<organism evidence="1 2">
    <name type="scientific">Lactiplantibacillus mudanjiangensis</name>
    <dbReference type="NCBI Taxonomy" id="1296538"/>
    <lineage>
        <taxon>Bacteria</taxon>
        <taxon>Bacillati</taxon>
        <taxon>Bacillota</taxon>
        <taxon>Bacilli</taxon>
        <taxon>Lactobacillales</taxon>
        <taxon>Lactobacillaceae</taxon>
        <taxon>Lactiplantibacillus</taxon>
    </lineage>
</organism>
<gene>
    <name evidence="1" type="ORF">MUDAN_MDHGFNIF_03130</name>
</gene>
<evidence type="ECO:0000313" key="1">
    <source>
        <dbReference type="EMBL" id="VDG28720.1"/>
    </source>
</evidence>
<name>A0A660E019_9LACO</name>
<dbReference type="EMBL" id="UYIG01000122">
    <property type="protein sequence ID" value="VDG28720.1"/>
    <property type="molecule type" value="Genomic_DNA"/>
</dbReference>
<proteinExistence type="predicted"/>
<reference evidence="1 2" key="1">
    <citation type="submission" date="2018-11" db="EMBL/GenBank/DDBJ databases">
        <authorList>
            <person name="Wuyts S."/>
        </authorList>
    </citation>
    <scope>NUCLEOTIDE SEQUENCE [LARGE SCALE GENOMIC DNA]</scope>
    <source>
        <strain evidence="1">Lactobacillus mudanjiangensis AMBF249</strain>
    </source>
</reference>
<protein>
    <submittedName>
        <fullName evidence="1">Uncharacterized protein</fullName>
    </submittedName>
</protein>
<keyword evidence="2" id="KW-1185">Reference proteome</keyword>
<accession>A0A660E019</accession>